<dbReference type="EMBL" id="UINC01116101">
    <property type="protein sequence ID" value="SVC87608.1"/>
    <property type="molecule type" value="Genomic_DNA"/>
</dbReference>
<reference evidence="1" key="1">
    <citation type="submission" date="2018-05" db="EMBL/GenBank/DDBJ databases">
        <authorList>
            <person name="Lanie J.A."/>
            <person name="Ng W.-L."/>
            <person name="Kazmierczak K.M."/>
            <person name="Andrzejewski T.M."/>
            <person name="Davidsen T.M."/>
            <person name="Wayne K.J."/>
            <person name="Tettelin H."/>
            <person name="Glass J.I."/>
            <person name="Rusch D."/>
            <person name="Podicherti R."/>
            <person name="Tsui H.-C.T."/>
            <person name="Winkler M.E."/>
        </authorList>
    </citation>
    <scope>NUCLEOTIDE SEQUENCE</scope>
</reference>
<dbReference type="AlphaFoldDB" id="A0A382QRT6"/>
<proteinExistence type="predicted"/>
<gene>
    <name evidence="1" type="ORF">METZ01_LOCUS340462</name>
</gene>
<protein>
    <submittedName>
        <fullName evidence="1">Uncharacterized protein</fullName>
    </submittedName>
</protein>
<name>A0A382QRT6_9ZZZZ</name>
<dbReference type="Pfam" id="PF07040">
    <property type="entry name" value="DUF1326"/>
    <property type="match status" value="1"/>
</dbReference>
<evidence type="ECO:0000313" key="1">
    <source>
        <dbReference type="EMBL" id="SVC87608.1"/>
    </source>
</evidence>
<organism evidence="1">
    <name type="scientific">marine metagenome</name>
    <dbReference type="NCBI Taxonomy" id="408172"/>
    <lineage>
        <taxon>unclassified sequences</taxon>
        <taxon>metagenomes</taxon>
        <taxon>ecological metagenomes</taxon>
    </lineage>
</organism>
<feature type="non-terminal residue" evidence="1">
    <location>
        <position position="1"/>
    </location>
</feature>
<sequence length="93" mass="10213">VFGDIEFTCDMEARTARVVVPDVARMDLSPIRNPVTGKPHRAQIRLPAGWEYRSAEMASAAAVGTGKIQFDCDSRYGFLTSVAYGPHGIIDQR</sequence>
<dbReference type="InterPro" id="IPR009758">
    <property type="entry name" value="DUF1326"/>
</dbReference>
<accession>A0A382QRT6</accession>